<dbReference type="OrthoDB" id="3598281at2759"/>
<evidence type="ECO:0000259" key="4">
    <source>
        <dbReference type="Pfam" id="PF24564"/>
    </source>
</evidence>
<dbReference type="AlphaFoldDB" id="A0A8H5P5U5"/>
<reference evidence="5 6" key="1">
    <citation type="submission" date="2020-05" db="EMBL/GenBank/DDBJ databases">
        <title>Identification and distribution of gene clusters putatively required for synthesis of sphingolipid metabolism inhibitors in phylogenetically diverse species of the filamentous fungus Fusarium.</title>
        <authorList>
            <person name="Kim H.-S."/>
            <person name="Busman M."/>
            <person name="Brown D.W."/>
            <person name="Divon H."/>
            <person name="Uhlig S."/>
            <person name="Proctor R.H."/>
        </authorList>
    </citation>
    <scope>NUCLEOTIDE SEQUENCE [LARGE SCALE GENOMIC DNA]</scope>
    <source>
        <strain evidence="5 6">NRRL 66333</strain>
    </source>
</reference>
<evidence type="ECO:0000313" key="5">
    <source>
        <dbReference type="EMBL" id="KAF5589898.1"/>
    </source>
</evidence>
<name>A0A8H5P5U5_GIBSU</name>
<feature type="domain" description="Dynamin N-terminal" evidence="3">
    <location>
        <begin position="271"/>
        <end position="510"/>
    </location>
</feature>
<evidence type="ECO:0000313" key="6">
    <source>
        <dbReference type="Proteomes" id="UP000547976"/>
    </source>
</evidence>
<evidence type="ECO:0008006" key="7">
    <source>
        <dbReference type="Google" id="ProtNLM"/>
    </source>
</evidence>
<dbReference type="Gene3D" id="3.40.50.300">
    <property type="entry name" value="P-loop containing nucleotide triphosphate hydrolases"/>
    <property type="match status" value="1"/>
</dbReference>
<accession>A0A8H5P5U5</accession>
<feature type="region of interest" description="Disordered" evidence="2">
    <location>
        <begin position="19"/>
        <end position="58"/>
    </location>
</feature>
<comment type="caution">
    <text evidence="5">The sequence shown here is derived from an EMBL/GenBank/DDBJ whole genome shotgun (WGS) entry which is preliminary data.</text>
</comment>
<dbReference type="EMBL" id="JAAOAV010000199">
    <property type="protein sequence ID" value="KAF5589898.1"/>
    <property type="molecule type" value="Genomic_DNA"/>
</dbReference>
<protein>
    <recommendedName>
        <fullName evidence="7">GED domain-containing protein</fullName>
    </recommendedName>
</protein>
<gene>
    <name evidence="5" type="ORF">FSUBG_11004</name>
</gene>
<evidence type="ECO:0000259" key="3">
    <source>
        <dbReference type="Pfam" id="PF00350"/>
    </source>
</evidence>
<feature type="compositionally biased region" description="Polar residues" evidence="2">
    <location>
        <begin position="27"/>
        <end position="40"/>
    </location>
</feature>
<keyword evidence="6" id="KW-1185">Reference proteome</keyword>
<sequence>MDNSSPNPLTTIFGNLSIVDHGAQPQHDGSSNPGRSSPWQTIAAPAPPNSHSEFSSSPSTVYVFGQQFSKQNASSQSIFRFGSSDHDAGSAINDPQGNSFSFHGLHNMTPLPSPSPSPRPSPFPPRKILPLPQSKTSQLQSPFGCVTATPEQSGRGVSASNTQTHLSPFLSPSSSPLGSRQRSLSFTPAAPPTPSIVQNETPGSDHVPSPTPAPPAPVTPYDPRQEPAPIHTLFTSTLQDALKEEADSELSKFLDDAKDLQGFQGTDTRTVAVLGASGEGKSSLINSLLHFPGVAETGDLGSACTSVVTEYRQKKADQTEPITINVEYLSMTEIRELIHELLWSYRQLFLPTVESNETSEQEYNRYIRESELAWSALRAAFKHKRQFTPKFAQDTSDGALERITNQLVDWTREIEWPTSGADGFWTSTAQTAEECVQQTKLFMQDKLWPFTKLIRVYLNSQVLKTGIVLADLPGLQDTNLARVRATQDYLIKCDNIMIVAKISRAITDQSLKSSLFYVLSRHVPTEWEQSGTQRLKVAVVYTKSEDINLGTARREFCGPDKAISTDTMARLDTELDAAKISGDRTKKKAIKKQQELLLVQARNGHVKTNLQSAYSSEMDGRSLDVFCVSNKWYEKYSLKGNTEFARASGIPELRHFCHSLTADAQLSEAKHFLRFRLSALFNTLELWATSLLDKQNAIEKLNDSVQMKMKEAIDQLPTLVNTFRQDFSRCFEEQIMTFFGQYNAWCLNNGDHQTLNRGHENWNAKIIWKMRTELESQWDLMEEEVTDVFSALLDGVRNILDQLKPGVYELYAVYRDAASQKRHIEEGLIFPKLSIAVAESMNNLITITSTRLGSILSDSFDIIQADLNIMFQSCERSQVSLAVDAGERETKIKEFAEEVRNLKQRHERLLRTVEAI</sequence>
<dbReference type="Proteomes" id="UP000547976">
    <property type="component" value="Unassembled WGS sequence"/>
</dbReference>
<dbReference type="SUPFAM" id="SSF52540">
    <property type="entry name" value="P-loop containing nucleoside triphosphate hydrolases"/>
    <property type="match status" value="1"/>
</dbReference>
<dbReference type="InterPro" id="IPR045063">
    <property type="entry name" value="Dynamin_N"/>
</dbReference>
<dbReference type="GeneID" id="59310359"/>
<dbReference type="Pfam" id="PF00350">
    <property type="entry name" value="Dynamin_N"/>
    <property type="match status" value="1"/>
</dbReference>
<feature type="coiled-coil region" evidence="1">
    <location>
        <begin position="885"/>
        <end position="912"/>
    </location>
</feature>
<feature type="compositionally biased region" description="Low complexity" evidence="2">
    <location>
        <begin position="166"/>
        <end position="185"/>
    </location>
</feature>
<dbReference type="Pfam" id="PF24564">
    <property type="entry name" value="DUF7605"/>
    <property type="match status" value="1"/>
</dbReference>
<feature type="region of interest" description="Disordered" evidence="2">
    <location>
        <begin position="79"/>
        <end position="228"/>
    </location>
</feature>
<dbReference type="PANTHER" id="PTHR36681:SF3">
    <property type="entry name" value="NUCLEAR GTPASE, GERMINAL CENTER-ASSOCIATED, TANDEM DUPLICATE 3"/>
    <property type="match status" value="1"/>
</dbReference>
<proteinExistence type="predicted"/>
<evidence type="ECO:0000256" key="1">
    <source>
        <dbReference type="SAM" id="Coils"/>
    </source>
</evidence>
<dbReference type="InterPro" id="IPR027417">
    <property type="entry name" value="P-loop_NTPase"/>
</dbReference>
<feature type="compositionally biased region" description="Low complexity" evidence="2">
    <location>
        <begin position="49"/>
        <end position="58"/>
    </location>
</feature>
<dbReference type="PANTHER" id="PTHR36681">
    <property type="entry name" value="NUCLEAR GTPASE, GERMINAL CENTER-ASSOCIATED, TANDEM DUPLICATE 3"/>
    <property type="match status" value="1"/>
</dbReference>
<feature type="compositionally biased region" description="Pro residues" evidence="2">
    <location>
        <begin position="111"/>
        <end position="127"/>
    </location>
</feature>
<organism evidence="5 6">
    <name type="scientific">Gibberella subglutinans</name>
    <name type="common">Fusarium subglutinans</name>
    <dbReference type="NCBI Taxonomy" id="42677"/>
    <lineage>
        <taxon>Eukaryota</taxon>
        <taxon>Fungi</taxon>
        <taxon>Dikarya</taxon>
        <taxon>Ascomycota</taxon>
        <taxon>Pezizomycotina</taxon>
        <taxon>Sordariomycetes</taxon>
        <taxon>Hypocreomycetidae</taxon>
        <taxon>Hypocreales</taxon>
        <taxon>Nectriaceae</taxon>
        <taxon>Fusarium</taxon>
        <taxon>Fusarium fujikuroi species complex</taxon>
    </lineage>
</organism>
<evidence type="ECO:0000256" key="2">
    <source>
        <dbReference type="SAM" id="MobiDB-lite"/>
    </source>
</evidence>
<feature type="domain" description="DUF7605" evidence="4">
    <location>
        <begin position="740"/>
        <end position="803"/>
    </location>
</feature>
<dbReference type="InterPro" id="IPR056024">
    <property type="entry name" value="DUF7605"/>
</dbReference>
<dbReference type="RefSeq" id="XP_036533519.1">
    <property type="nucleotide sequence ID" value="XM_036675641.1"/>
</dbReference>
<keyword evidence="1" id="KW-0175">Coiled coil</keyword>
<feature type="compositionally biased region" description="Pro residues" evidence="2">
    <location>
        <begin position="209"/>
        <end position="220"/>
    </location>
</feature>